<protein>
    <submittedName>
        <fullName evidence="4">Diaminopropionate ammonia-lyase</fullName>
        <ecNumber evidence="4">4.3.1.15</ecNumber>
    </submittedName>
</protein>
<dbReference type="RefSeq" id="WP_184968242.1">
    <property type="nucleotide sequence ID" value="NZ_JACHIN010000010.1"/>
</dbReference>
<name>A0A7W8A8S9_9ACTN</name>
<gene>
    <name evidence="4" type="ORF">HNR40_006619</name>
</gene>
<dbReference type="InterPro" id="IPR036052">
    <property type="entry name" value="TrpB-like_PALP_sf"/>
</dbReference>
<dbReference type="Proteomes" id="UP000568380">
    <property type="component" value="Unassembled WGS sequence"/>
</dbReference>
<dbReference type="PANTHER" id="PTHR42937:SF1">
    <property type="entry name" value="DIAMINOPROPIONATE AMMONIA-LYASE"/>
    <property type="match status" value="1"/>
</dbReference>
<proteinExistence type="predicted"/>
<dbReference type="EMBL" id="JACHIN010000010">
    <property type="protein sequence ID" value="MBB5081124.1"/>
    <property type="molecule type" value="Genomic_DNA"/>
</dbReference>
<dbReference type="Pfam" id="PF00291">
    <property type="entry name" value="PALP"/>
    <property type="match status" value="1"/>
</dbReference>
<comment type="caution">
    <text evidence="4">The sequence shown here is derived from an EMBL/GenBank/DDBJ whole genome shotgun (WGS) entry which is preliminary data.</text>
</comment>
<dbReference type="Gene3D" id="3.40.50.1100">
    <property type="match status" value="2"/>
</dbReference>
<accession>A0A7W8A8S9</accession>
<dbReference type="EC" id="4.3.1.15" evidence="4"/>
<evidence type="ECO:0000256" key="2">
    <source>
        <dbReference type="ARBA" id="ARBA00022898"/>
    </source>
</evidence>
<dbReference type="PANTHER" id="PTHR42937">
    <property type="match status" value="1"/>
</dbReference>
<dbReference type="GO" id="GO:0008838">
    <property type="term" value="F:diaminopropionate ammonia-lyase activity"/>
    <property type="evidence" value="ECO:0007669"/>
    <property type="project" value="UniProtKB-EC"/>
</dbReference>
<dbReference type="GO" id="GO:1901605">
    <property type="term" value="P:alpha-amino acid metabolic process"/>
    <property type="evidence" value="ECO:0007669"/>
    <property type="project" value="UniProtKB-ARBA"/>
</dbReference>
<evidence type="ECO:0000259" key="3">
    <source>
        <dbReference type="Pfam" id="PF00291"/>
    </source>
</evidence>
<evidence type="ECO:0000313" key="5">
    <source>
        <dbReference type="Proteomes" id="UP000568380"/>
    </source>
</evidence>
<keyword evidence="5" id="KW-1185">Reference proteome</keyword>
<keyword evidence="4" id="KW-0456">Lyase</keyword>
<organism evidence="4 5">
    <name type="scientific">Nonomuraea endophytica</name>
    <dbReference type="NCBI Taxonomy" id="714136"/>
    <lineage>
        <taxon>Bacteria</taxon>
        <taxon>Bacillati</taxon>
        <taxon>Actinomycetota</taxon>
        <taxon>Actinomycetes</taxon>
        <taxon>Streptosporangiales</taxon>
        <taxon>Streptosporangiaceae</taxon>
        <taxon>Nonomuraea</taxon>
    </lineage>
</organism>
<evidence type="ECO:0000256" key="1">
    <source>
        <dbReference type="ARBA" id="ARBA00001933"/>
    </source>
</evidence>
<comment type="cofactor">
    <cofactor evidence="1">
        <name>pyridoxal 5'-phosphate</name>
        <dbReference type="ChEBI" id="CHEBI:597326"/>
    </cofactor>
</comment>
<keyword evidence="2" id="KW-0663">Pyridoxal phosphate</keyword>
<reference evidence="4 5" key="1">
    <citation type="submission" date="2020-08" db="EMBL/GenBank/DDBJ databases">
        <title>Genomic Encyclopedia of Type Strains, Phase IV (KMG-IV): sequencing the most valuable type-strain genomes for metagenomic binning, comparative biology and taxonomic classification.</title>
        <authorList>
            <person name="Goeker M."/>
        </authorList>
    </citation>
    <scope>NUCLEOTIDE SEQUENCE [LARGE SCALE GENOMIC DNA]</scope>
    <source>
        <strain evidence="4 5">DSM 45385</strain>
    </source>
</reference>
<evidence type="ECO:0000313" key="4">
    <source>
        <dbReference type="EMBL" id="MBB5081124.1"/>
    </source>
</evidence>
<feature type="domain" description="Tryptophan synthase beta chain-like PALP" evidence="3">
    <location>
        <begin position="32"/>
        <end position="344"/>
    </location>
</feature>
<dbReference type="InterPro" id="IPR001926">
    <property type="entry name" value="TrpB-like_PALP"/>
</dbReference>
<sequence length="349" mass="36015">MLNPGRSPYTSKDRDLIGVAHARQARDHFAAEPTPLAGLPRLAAAQGVGQVLVKDESDRMELGSFKALGGAYAVARLVSEEAGPDAGEGLLREVAARAPFVCASAGNHGISVAAGARALGGTCVVYLSHEVPEEFAARLRALGAQVRRSGADYDESMADALRAATGNGWRLISDSSWPGYTRVPLDVMRGYTVLLDEAHEAGATPTHVFAQAGVGGLAAAAAAYVRDRWGEDPVVVVVEPEGAPCLLESVQAGEPLRVKGSPTSLGRLDCLEPSLLAFRLLGHLADAFVTVTDAQADLAAAAMGEEGVRVSPCGATGTAGLMSLDDDTRSALRLGPDSTVLVIGTEGPV</sequence>
<dbReference type="SUPFAM" id="SSF53686">
    <property type="entry name" value="Tryptophan synthase beta subunit-like PLP-dependent enzymes"/>
    <property type="match status" value="1"/>
</dbReference>
<dbReference type="NCBIfam" id="NF006058">
    <property type="entry name" value="PRK08206.1"/>
    <property type="match status" value="1"/>
</dbReference>
<dbReference type="AlphaFoldDB" id="A0A7W8A8S9"/>